<sequence>MGDFTSIQIGENSREVYEELEQKRSGNLMTDRFAADSGSSVTRIQYDGRGGASQPHTEGKVSAMDRPGAHADYSVIGTARNGWSRTPVAPHEVKDSDVVYVGGVETSVKVAASMGFIRPSAVGGYEDAGGSLGKPEATTVAPEDPDRGGEEVDMTERGGFEALEDVEARGILEEVTSVASTDDVHAAINEVVDQGGLSEKSIGRMAASMGITEEEAADKLERLNAGYTAQRNKVLEAEGIADEVADQFWHWAATMRAREGADALRKQFTNGNLDGFRGLAREFYRDALPATSPEVIVQAAEDSGMDAWVTREGRIILDIPGHGQLEYNSALNSGIIGTPRFQ</sequence>
<dbReference type="AlphaFoldDB" id="A0A1G7H366"/>
<reference evidence="2 3" key="1">
    <citation type="submission" date="2016-10" db="EMBL/GenBank/DDBJ databases">
        <authorList>
            <person name="de Groot N.N."/>
        </authorList>
    </citation>
    <scope>NUCLEOTIDE SEQUENCE [LARGE SCALE GENOMIC DNA]</scope>
    <source>
        <strain evidence="2 3">ATCC 700224</strain>
    </source>
</reference>
<organism evidence="2 3">
    <name type="scientific">Rhodospira trueperi</name>
    <dbReference type="NCBI Taxonomy" id="69960"/>
    <lineage>
        <taxon>Bacteria</taxon>
        <taxon>Pseudomonadati</taxon>
        <taxon>Pseudomonadota</taxon>
        <taxon>Alphaproteobacteria</taxon>
        <taxon>Rhodospirillales</taxon>
        <taxon>Rhodospirillaceae</taxon>
        <taxon>Rhodospira</taxon>
    </lineage>
</organism>
<dbReference type="Proteomes" id="UP000199412">
    <property type="component" value="Unassembled WGS sequence"/>
</dbReference>
<name>A0A1G7H366_9PROT</name>
<feature type="region of interest" description="Disordered" evidence="1">
    <location>
        <begin position="39"/>
        <end position="65"/>
    </location>
</feature>
<evidence type="ECO:0000313" key="3">
    <source>
        <dbReference type="Proteomes" id="UP000199412"/>
    </source>
</evidence>
<gene>
    <name evidence="2" type="ORF">SAMN05421720_11743</name>
</gene>
<evidence type="ECO:0000256" key="1">
    <source>
        <dbReference type="SAM" id="MobiDB-lite"/>
    </source>
</evidence>
<proteinExistence type="predicted"/>
<evidence type="ECO:0000313" key="2">
    <source>
        <dbReference type="EMBL" id="SDE94878.1"/>
    </source>
</evidence>
<accession>A0A1G7H366</accession>
<dbReference type="STRING" id="69960.SAMN05421720_11743"/>
<keyword evidence="3" id="KW-1185">Reference proteome</keyword>
<protein>
    <submittedName>
        <fullName evidence="2">Uncharacterized protein</fullName>
    </submittedName>
</protein>
<feature type="region of interest" description="Disordered" evidence="1">
    <location>
        <begin position="127"/>
        <end position="152"/>
    </location>
</feature>
<dbReference type="EMBL" id="FNAP01000017">
    <property type="protein sequence ID" value="SDE94878.1"/>
    <property type="molecule type" value="Genomic_DNA"/>
</dbReference>